<dbReference type="InterPro" id="IPR036890">
    <property type="entry name" value="HATPase_C_sf"/>
</dbReference>
<protein>
    <recommendedName>
        <fullName evidence="1">Sacsin/Nov domain-containing protein</fullName>
    </recommendedName>
</protein>
<name>A0A6N8DN14_RHOAC</name>
<dbReference type="RefSeq" id="WP_155446481.1">
    <property type="nucleotide sequence ID" value="NZ_JAOQNR010000012.1"/>
</dbReference>
<dbReference type="Proteomes" id="UP000439113">
    <property type="component" value="Unassembled WGS sequence"/>
</dbReference>
<dbReference type="InterPro" id="IPR052972">
    <property type="entry name" value="Sacsin_chaperone_reg"/>
</dbReference>
<dbReference type="PANTHER" id="PTHR15600:SF42">
    <property type="entry name" value="SACSIN"/>
    <property type="match status" value="1"/>
</dbReference>
<dbReference type="EMBL" id="WNKS01000010">
    <property type="protein sequence ID" value="MTV31807.1"/>
    <property type="molecule type" value="Genomic_DNA"/>
</dbReference>
<proteinExistence type="predicted"/>
<reference evidence="2 3" key="1">
    <citation type="submission" date="2019-11" db="EMBL/GenBank/DDBJ databases">
        <title>Whole-genome sequence of a Rhodoblastus acidophilus DSM 142.</title>
        <authorList>
            <person name="Kyndt J.A."/>
            <person name="Meyer T.E."/>
        </authorList>
    </citation>
    <scope>NUCLEOTIDE SEQUENCE [LARGE SCALE GENOMIC DNA]</scope>
    <source>
        <strain evidence="2 3">DSM 142</strain>
    </source>
</reference>
<evidence type="ECO:0000313" key="2">
    <source>
        <dbReference type="EMBL" id="MTV31807.1"/>
    </source>
</evidence>
<evidence type="ECO:0000259" key="1">
    <source>
        <dbReference type="Pfam" id="PF25794"/>
    </source>
</evidence>
<dbReference type="InterPro" id="IPR058210">
    <property type="entry name" value="SACS/Nov_dom"/>
</dbReference>
<dbReference type="SUPFAM" id="SSF55874">
    <property type="entry name" value="ATPase domain of HSP90 chaperone/DNA topoisomerase II/histidine kinase"/>
    <property type="match status" value="1"/>
</dbReference>
<dbReference type="Pfam" id="PF25794">
    <property type="entry name" value="SACS"/>
    <property type="match status" value="1"/>
</dbReference>
<accession>A0A6N8DN14</accession>
<dbReference type="NCBIfam" id="NF047352">
    <property type="entry name" value="P_loop_sacsin"/>
    <property type="match status" value="1"/>
</dbReference>
<dbReference type="PANTHER" id="PTHR15600">
    <property type="entry name" value="SACSIN"/>
    <property type="match status" value="1"/>
</dbReference>
<dbReference type="OrthoDB" id="9802640at2"/>
<sequence length="2490" mass="271884">MAPITTKPKDIYIQIQANLRDRYRSGFPVLKELIQNAEDAEAEVIRFVAHPGWTNARNPLLRVPGFVVVNDGRFEAKDARGILSFADTAKGDEVAAIGRFGFGQKAVFHLCDAFIAHSIGHAVCFSEVVNPCLGVIESTKAELWDEIDSDDLSLLETTTGDITSGFVLWLPLRCEAVLPAPKLCFTNYRPTGAALLDNLTQCEADLRLILSSMRHINRIEAFEGSTLRLALRRSQDSQRLLGPPREDREPLFHGSRAMVGMIENHAARSTRYAGREAYDVGERLKRLKQADDWPQVPVFTSEGELMQPEKAAEHGAVIVVENSDAGTRGVSIDWGVFLPIAEATRLAVDVSPLRIMLHGYFFVDSGRRYIEGFASDRPALGAGTTRIVYQQWNETLRDDLVLPLLPGVLHDALQQQMLTSVQLAEVTTALRRSLFGREHREAIAACNVLARRVRPSAAAIWELLSSESQIRSLPAPDTRGQVGIVELMPELCGWAERNGLTLIADQEAALTKADVAWGPSEIADLLAGLVPEVFLQGGRTAVLAAFIDVAVGGDSTLQVAAAKPLLAALRRALAATRTLAPGESIGAVLARLPTDAAIALPPSAGERAVLGALASAASAPLCLRREWLADVAARQSLSPAEAAPLIRALQSLLSDERTADSAGAAAVALAKLLGHRLDEAARDPAYAKLPVLRAADGSGVSRLVTLPDLVHASRDGRLFRDNPRVREIVGLMAKATPKLGVVIVTGATAELLADIGGPFAFAEAKNEAFARLISSAQEFGPAEARAKLLDRIYTDSSDARPALRVLAAGDGRAGGAQARLFTLPQTGGLLDDLALRLIEGSASDFLVPTVVAQELKPAIQSHLGVSDMDGDELGHLLATHAAALASMNLQDAEIRALLISDIPDEDLRTLPIFVATDGHRYQAAAVRRETANWKVPPALVDLVPILKLPPSGRKAVERAEKLVDIWSPAAQIHAALDQPEPHRHWAEIFQALDGGQEILDTRLRDRLNKRRWLPDRHERAWAPEDIFDLTDEILGAARQLLAQGDDPPFLALSELAPKLRENAVFETLRSYGFLSAGSASIEMLLLQVKEVSPVAFMSSAADLPAEALVALARQGSDLGLPGWPLLSALLRLGANGVESPALAPAKILDAFGSVTPGDVKQAVQHMDALSGLAEAGAEAARNVFILAFRALCSWPSTALQRVMSGVRVPTSDGNWRSAQEVAARVSGIASSHRLARELEEFWSVDASDDRVCDVASDRGMGSGSDRAVQRRTLAQMERECANSLKAVLSRAQSDVPPELLALLVGIIQQSKGFRLLVSKGLALPEAVTDRIWRRVQDEIESAFTPQRPGQSLYNIRQKSLFKFELVQPRNVEACSLAGERVHLPVGALEPLLIVGDGHRPRRTIELDGQDYWLRTVTVADATQPVGAEQIRRMIGTLALECLGYQPKCIGLLDELAGECTRVEQTKVDDARARLEDRFPQILDELKPTRGTALRRALDEYKRSEGSIPPGNERTKRLPELKQKLWTAVQSPESASQLLYAIRGKIEQFGYNPDRVLFELFQNADDAALQHPPPGEARFRLEASGGSLRVLHWGRPVNHPGGDAELGQREGWHHDLFNMLLMNLSDKREGVTGRFGLGFKSVHLLSADVGIASDFVACRVRGGMLPDVWDVGRQVSLDFIQAGRRATVIDIPVEPECEEYARKAVTAFLQAARWLPAMSRYLRKIELAGAESRIWTADFVATETPGISVVVLGGAEPRRGLALDLGDETTLFVPLSADGPTLAEADLPKLWLLAPLAESLASGWLMNGRRFRVDPGRGSLARGANEPQATFEQIGAALGARLCELYDLLERDWAAFAGSAGLAETSSEMGPATFWRRLAELFAMDFDDPIARHLHGPERGFGRLVRDCPVLPTGLPKPFQPFLRARDARHVAIGALDNPALLADLHDWLAIDDMAESTVSLDAASRLSALGFAAPSALTLATLVTRELRDDSRITPERAAQMGRVLNRERVNELPWGEQQAVLDAISKGRFHVADGSWREAQLPPRASADASDEEKLILTFAPDGSMANPGYEGPALALYRLARERSGFQQTAATFAAWASSMSEPEKQRALLNYVQNGVQGPALGAALAKMRLYWLPERSDDLRSSPLVASIAPDDLHILLGRLYPEEQRQRWSVGFEHDTDQEEVRSLDGRIDPTTFFERLYDWWEGAASKERAKSDRDAYPEGFHPGRLPEQSGDDGRVGWFTFFALGIFRTIGRSDDRQHRNFIAAAARDGWWGEMASAQLPDSPKTWVQRLEDFARADAWRIDFPQWRRALVDLYVVARWLPEYVDAVLTLPAIVRQQGPIALSDAWRLSASPLWQRRGLEGAPLTQSLGLGANWLVREAARLGIWTGEDAAAMHPYGWASTARVRALFADNLGIDLGPEANMDLSPDIYAQVEANIGDRASFLGDLDLPLQIIAQGRREDLLQALLDGPMPFEFDTNTNTDDEED</sequence>
<comment type="caution">
    <text evidence="2">The sequence shown here is derived from an EMBL/GenBank/DDBJ whole genome shotgun (WGS) entry which is preliminary data.</text>
</comment>
<feature type="domain" description="Sacsin/Nov" evidence="1">
    <location>
        <begin position="18"/>
        <end position="114"/>
    </location>
</feature>
<gene>
    <name evidence="2" type="ORF">GJ654_12505</name>
</gene>
<evidence type="ECO:0000313" key="3">
    <source>
        <dbReference type="Proteomes" id="UP000439113"/>
    </source>
</evidence>
<organism evidence="2 3">
    <name type="scientific">Rhodoblastus acidophilus</name>
    <name type="common">Rhodopseudomonas acidophila</name>
    <dbReference type="NCBI Taxonomy" id="1074"/>
    <lineage>
        <taxon>Bacteria</taxon>
        <taxon>Pseudomonadati</taxon>
        <taxon>Pseudomonadota</taxon>
        <taxon>Alphaproteobacteria</taxon>
        <taxon>Hyphomicrobiales</taxon>
        <taxon>Rhodoblastaceae</taxon>
        <taxon>Rhodoblastus</taxon>
    </lineage>
</organism>
<dbReference type="GO" id="GO:0030544">
    <property type="term" value="F:Hsp70 protein binding"/>
    <property type="evidence" value="ECO:0007669"/>
    <property type="project" value="TreeGrafter"/>
</dbReference>